<organism evidence="2 3">
    <name type="scientific">Variovorax ginsengisoli</name>
    <dbReference type="NCBI Taxonomy" id="363844"/>
    <lineage>
        <taxon>Bacteria</taxon>
        <taxon>Pseudomonadati</taxon>
        <taxon>Pseudomonadota</taxon>
        <taxon>Betaproteobacteria</taxon>
        <taxon>Burkholderiales</taxon>
        <taxon>Comamonadaceae</taxon>
        <taxon>Variovorax</taxon>
    </lineage>
</organism>
<sequence length="253" mass="27358">MAIVKANTNRQSLIFISLVERTNKHLSAAEIEKNPEFRVPGFLYKNEQGQHELARQLSGSVVSVKVGTDKYEAPGQPPVVYPIATVRLTDGESVKIRLDQALGRTVIGLLAANALSHGDGPVDVYVSQIRAGERIGNGEPFDRDRSFISVKPEGADKGEKFTPIYAGEDGQILVDGEGKPAGLPKAKTVRFQGKDQLDWEEINNIAVWTAAGLESYYKDKDAQAHTSSQAPDDHDPQDGIDLNEAAAAAVPRG</sequence>
<keyword evidence="3" id="KW-1185">Reference proteome</keyword>
<dbReference type="EMBL" id="JAUKVY010000027">
    <property type="protein sequence ID" value="MDO1536409.1"/>
    <property type="molecule type" value="Genomic_DNA"/>
</dbReference>
<protein>
    <recommendedName>
        <fullName evidence="4">SsDNA binding protein</fullName>
    </recommendedName>
</protein>
<evidence type="ECO:0000313" key="2">
    <source>
        <dbReference type="EMBL" id="MDO1536409.1"/>
    </source>
</evidence>
<comment type="caution">
    <text evidence="2">The sequence shown here is derived from an EMBL/GenBank/DDBJ whole genome shotgun (WGS) entry which is preliminary data.</text>
</comment>
<dbReference type="RefSeq" id="WP_301814452.1">
    <property type="nucleotide sequence ID" value="NZ_JAUJZH010000027.1"/>
</dbReference>
<accession>A0ABT8SBW1</accession>
<evidence type="ECO:0008006" key="4">
    <source>
        <dbReference type="Google" id="ProtNLM"/>
    </source>
</evidence>
<feature type="region of interest" description="Disordered" evidence="1">
    <location>
        <begin position="220"/>
        <end position="253"/>
    </location>
</feature>
<gene>
    <name evidence="2" type="ORF">Q2T77_29400</name>
</gene>
<evidence type="ECO:0000313" key="3">
    <source>
        <dbReference type="Proteomes" id="UP001169027"/>
    </source>
</evidence>
<name>A0ABT8SBW1_9BURK</name>
<dbReference type="Proteomes" id="UP001169027">
    <property type="component" value="Unassembled WGS sequence"/>
</dbReference>
<proteinExistence type="predicted"/>
<evidence type="ECO:0000256" key="1">
    <source>
        <dbReference type="SAM" id="MobiDB-lite"/>
    </source>
</evidence>
<reference evidence="2" key="1">
    <citation type="submission" date="2023-06" db="EMBL/GenBank/DDBJ databases">
        <authorList>
            <person name="Jiang Y."/>
            <person name="Liu Q."/>
        </authorList>
    </citation>
    <scope>NUCLEOTIDE SEQUENCE</scope>
    <source>
        <strain evidence="2">CGMCC 1.12090</strain>
    </source>
</reference>